<accession>A0A4Y2UXL9</accession>
<protein>
    <submittedName>
        <fullName evidence="1">Uncharacterized protein</fullName>
    </submittedName>
</protein>
<gene>
    <name evidence="1" type="ORF">AVEN_55805_1</name>
</gene>
<dbReference type="Proteomes" id="UP000499080">
    <property type="component" value="Unassembled WGS sequence"/>
</dbReference>
<evidence type="ECO:0000313" key="2">
    <source>
        <dbReference type="Proteomes" id="UP000499080"/>
    </source>
</evidence>
<comment type="caution">
    <text evidence="1">The sequence shown here is derived from an EMBL/GenBank/DDBJ whole genome shotgun (WGS) entry which is preliminary data.</text>
</comment>
<dbReference type="AlphaFoldDB" id="A0A4Y2UXL9"/>
<organism evidence="1 2">
    <name type="scientific">Araneus ventricosus</name>
    <name type="common">Orbweaver spider</name>
    <name type="synonym">Epeira ventricosa</name>
    <dbReference type="NCBI Taxonomy" id="182803"/>
    <lineage>
        <taxon>Eukaryota</taxon>
        <taxon>Metazoa</taxon>
        <taxon>Ecdysozoa</taxon>
        <taxon>Arthropoda</taxon>
        <taxon>Chelicerata</taxon>
        <taxon>Arachnida</taxon>
        <taxon>Araneae</taxon>
        <taxon>Araneomorphae</taxon>
        <taxon>Entelegynae</taxon>
        <taxon>Araneoidea</taxon>
        <taxon>Araneidae</taxon>
        <taxon>Araneus</taxon>
    </lineage>
</organism>
<proteinExistence type="predicted"/>
<evidence type="ECO:0000313" key="1">
    <source>
        <dbReference type="EMBL" id="GBO17643.1"/>
    </source>
</evidence>
<reference evidence="1 2" key="1">
    <citation type="journal article" date="2019" name="Sci. Rep.">
        <title>Orb-weaving spider Araneus ventricosus genome elucidates the spidroin gene catalogue.</title>
        <authorList>
            <person name="Kono N."/>
            <person name="Nakamura H."/>
            <person name="Ohtoshi R."/>
            <person name="Moran D.A.P."/>
            <person name="Shinohara A."/>
            <person name="Yoshida Y."/>
            <person name="Fujiwara M."/>
            <person name="Mori M."/>
            <person name="Tomita M."/>
            <person name="Arakawa K."/>
        </authorList>
    </citation>
    <scope>NUCLEOTIDE SEQUENCE [LARGE SCALE GENOMIC DNA]</scope>
</reference>
<keyword evidence="2" id="KW-1185">Reference proteome</keyword>
<name>A0A4Y2UXL9_ARAVE</name>
<sequence>MQNRPPLRASHEKSPIKRVCFVTGDGAVSNHNQSYHTLRGPQILLTSANSHARSLWGPFRTDPICPIHVLFYYEILSTVKDPKSPIKHKTAAARSDQICLRNFHPLSLNMID</sequence>
<dbReference type="EMBL" id="BGPR01041379">
    <property type="protein sequence ID" value="GBO17643.1"/>
    <property type="molecule type" value="Genomic_DNA"/>
</dbReference>